<gene>
    <name evidence="6" type="ORF">H9894_02800</name>
</gene>
<dbReference type="EMBL" id="DXHV01000032">
    <property type="protein sequence ID" value="HIW00100.1"/>
    <property type="molecule type" value="Genomic_DNA"/>
</dbReference>
<organism evidence="6 7">
    <name type="scientific">Candidatus Desulfovibrio intestinipullorum</name>
    <dbReference type="NCBI Taxonomy" id="2838536"/>
    <lineage>
        <taxon>Bacteria</taxon>
        <taxon>Pseudomonadati</taxon>
        <taxon>Thermodesulfobacteriota</taxon>
        <taxon>Desulfovibrionia</taxon>
        <taxon>Desulfovibrionales</taxon>
        <taxon>Desulfovibrionaceae</taxon>
        <taxon>Desulfovibrio</taxon>
    </lineage>
</organism>
<dbReference type="GO" id="GO:0005576">
    <property type="term" value="C:extracellular region"/>
    <property type="evidence" value="ECO:0007669"/>
    <property type="project" value="TreeGrafter"/>
</dbReference>
<evidence type="ECO:0000313" key="6">
    <source>
        <dbReference type="EMBL" id="HIW00100.1"/>
    </source>
</evidence>
<evidence type="ECO:0000256" key="4">
    <source>
        <dbReference type="SAM" id="SignalP"/>
    </source>
</evidence>
<name>A0A9D1PV10_9BACT</name>
<accession>A0A9D1PV10</accession>
<dbReference type="GO" id="GO:0006865">
    <property type="term" value="P:amino acid transport"/>
    <property type="evidence" value="ECO:0007669"/>
    <property type="project" value="TreeGrafter"/>
</dbReference>
<dbReference type="SMART" id="SM00062">
    <property type="entry name" value="PBPb"/>
    <property type="match status" value="1"/>
</dbReference>
<dbReference type="SUPFAM" id="SSF53850">
    <property type="entry name" value="Periplasmic binding protein-like II"/>
    <property type="match status" value="1"/>
</dbReference>
<comment type="similarity">
    <text evidence="1">Belongs to the bacterial solute-binding protein 3 family.</text>
</comment>
<keyword evidence="2" id="KW-0813">Transport</keyword>
<dbReference type="InterPro" id="IPR051455">
    <property type="entry name" value="Bact_solute-bind_prot3"/>
</dbReference>
<feature type="signal peptide" evidence="4">
    <location>
        <begin position="1"/>
        <end position="27"/>
    </location>
</feature>
<reference evidence="6" key="1">
    <citation type="journal article" date="2021" name="PeerJ">
        <title>Extensive microbial diversity within the chicken gut microbiome revealed by metagenomics and culture.</title>
        <authorList>
            <person name="Gilroy R."/>
            <person name="Ravi A."/>
            <person name="Getino M."/>
            <person name="Pursley I."/>
            <person name="Horton D.L."/>
            <person name="Alikhan N.F."/>
            <person name="Baker D."/>
            <person name="Gharbi K."/>
            <person name="Hall N."/>
            <person name="Watson M."/>
            <person name="Adriaenssens E.M."/>
            <person name="Foster-Nyarko E."/>
            <person name="Jarju S."/>
            <person name="Secka A."/>
            <person name="Antonio M."/>
            <person name="Oren A."/>
            <person name="Chaudhuri R.R."/>
            <person name="La Ragione R."/>
            <person name="Hildebrand F."/>
            <person name="Pallen M.J."/>
        </authorList>
    </citation>
    <scope>NUCLEOTIDE SEQUENCE</scope>
    <source>
        <strain evidence="6">ChiHecec2B26-446</strain>
    </source>
</reference>
<protein>
    <submittedName>
        <fullName evidence="6">Transporter substrate-binding domain-containing protein</fullName>
    </submittedName>
</protein>
<dbReference type="InterPro" id="IPR001638">
    <property type="entry name" value="Solute-binding_3/MltF_N"/>
</dbReference>
<evidence type="ECO:0000256" key="2">
    <source>
        <dbReference type="ARBA" id="ARBA00022448"/>
    </source>
</evidence>
<dbReference type="Pfam" id="PF00497">
    <property type="entry name" value="SBP_bac_3"/>
    <property type="match status" value="1"/>
</dbReference>
<dbReference type="Proteomes" id="UP000886752">
    <property type="component" value="Unassembled WGS sequence"/>
</dbReference>
<sequence>MAFIKKLSTLCVLVAFVLGMAVVSASAADLPAEVQAIVKRGKLNVGVKSDVPGFGMQDLSGDYKGMEIDLAHKIAEAMGLKADDVNCVAVTAKTRGQLVDSGDIDMVIATFTITPDRLKTWNFSTPYYTDAVSLLVKKNSKITGYKDLADKLIGVAEGSTSKDALIAAAKKNGVTLTDTKNIQTFPDYPSIKAALDAGQVQAFCVDGSILTGYLDGGTTLLTSVRFSPQSYGIVTKLSNKGLAAYVDNLVKKWLADGTIAAMIKANNVPPSYEGE</sequence>
<feature type="chain" id="PRO_5038867203" evidence="4">
    <location>
        <begin position="28"/>
        <end position="275"/>
    </location>
</feature>
<keyword evidence="3 4" id="KW-0732">Signal</keyword>
<evidence type="ECO:0000259" key="5">
    <source>
        <dbReference type="SMART" id="SM00062"/>
    </source>
</evidence>
<dbReference type="PANTHER" id="PTHR30085">
    <property type="entry name" value="AMINO ACID ABC TRANSPORTER PERMEASE"/>
    <property type="match status" value="1"/>
</dbReference>
<dbReference type="Gene3D" id="3.40.190.10">
    <property type="entry name" value="Periplasmic binding protein-like II"/>
    <property type="match status" value="2"/>
</dbReference>
<evidence type="ECO:0000256" key="3">
    <source>
        <dbReference type="ARBA" id="ARBA00022729"/>
    </source>
</evidence>
<feature type="domain" description="Solute-binding protein family 3/N-terminal" evidence="5">
    <location>
        <begin position="42"/>
        <end position="270"/>
    </location>
</feature>
<evidence type="ECO:0000256" key="1">
    <source>
        <dbReference type="ARBA" id="ARBA00010333"/>
    </source>
</evidence>
<reference evidence="6" key="2">
    <citation type="submission" date="2021-04" db="EMBL/GenBank/DDBJ databases">
        <authorList>
            <person name="Gilroy R."/>
        </authorList>
    </citation>
    <scope>NUCLEOTIDE SEQUENCE</scope>
    <source>
        <strain evidence="6">ChiHecec2B26-446</strain>
    </source>
</reference>
<dbReference type="AlphaFoldDB" id="A0A9D1PV10"/>
<comment type="caution">
    <text evidence="6">The sequence shown here is derived from an EMBL/GenBank/DDBJ whole genome shotgun (WGS) entry which is preliminary data.</text>
</comment>
<dbReference type="GO" id="GO:0030288">
    <property type="term" value="C:outer membrane-bounded periplasmic space"/>
    <property type="evidence" value="ECO:0007669"/>
    <property type="project" value="TreeGrafter"/>
</dbReference>
<evidence type="ECO:0000313" key="7">
    <source>
        <dbReference type="Proteomes" id="UP000886752"/>
    </source>
</evidence>
<proteinExistence type="inferred from homology"/>
<dbReference type="PANTHER" id="PTHR30085:SF6">
    <property type="entry name" value="ABC TRANSPORTER GLUTAMINE-BINDING PROTEIN GLNH"/>
    <property type="match status" value="1"/>
</dbReference>